<organism evidence="2 3">
    <name type="scientific">Salinivibrio kushneri</name>
    <dbReference type="NCBI Taxonomy" id="1908198"/>
    <lineage>
        <taxon>Bacteria</taxon>
        <taxon>Pseudomonadati</taxon>
        <taxon>Pseudomonadota</taxon>
        <taxon>Gammaproteobacteria</taxon>
        <taxon>Vibrionales</taxon>
        <taxon>Vibrionaceae</taxon>
        <taxon>Salinivibrio</taxon>
    </lineage>
</organism>
<name>A0AA47KMH8_9GAMM</name>
<protein>
    <submittedName>
        <fullName evidence="2">Amidoligase family protein</fullName>
    </submittedName>
</protein>
<gene>
    <name evidence="2" type="ORF">N8M53_05825</name>
</gene>
<reference evidence="2" key="1">
    <citation type="submission" date="2022-09" db="EMBL/GenBank/DDBJ databases">
        <authorList>
            <person name="Li Z.-J."/>
        </authorList>
    </citation>
    <scope>NUCLEOTIDE SEQUENCE</scope>
    <source>
        <strain evidence="2">TGB11</strain>
    </source>
</reference>
<dbReference type="AlphaFoldDB" id="A0AA47KMH8"/>
<accession>A0AA47KMH8</accession>
<evidence type="ECO:0000313" key="3">
    <source>
        <dbReference type="Proteomes" id="UP001164748"/>
    </source>
</evidence>
<dbReference type="RefSeq" id="WP_269579816.1">
    <property type="nucleotide sequence ID" value="NZ_CP114588.1"/>
</dbReference>
<dbReference type="Proteomes" id="UP001164748">
    <property type="component" value="Chromosome"/>
</dbReference>
<feature type="region of interest" description="Disordered" evidence="1">
    <location>
        <begin position="1"/>
        <end position="23"/>
    </location>
</feature>
<dbReference type="InterPro" id="IPR022025">
    <property type="entry name" value="Amidoligase_2"/>
</dbReference>
<dbReference type="EMBL" id="CP114588">
    <property type="protein sequence ID" value="WBA09710.1"/>
    <property type="molecule type" value="Genomic_DNA"/>
</dbReference>
<sequence length="335" mass="37954">MDAPHSPLKTPPQTSNAEGKTRRVGVEIELSGLELDTITQLVADFFSLSVKRGGRYDRRLDGDKAGDWVVELDYAKLKRLGQSDRSENTVTNRLDQSAEDLLAWAAKAFVPVEIVGPPLPLDRLQEVDRLIAHLRQQGAEGTEDSPVYAFGMQLNPELPDLTAKTICAHLKAFLCLYDWLLKRADIDLSRRLTNYVDPFPKAYIERVLAADYWPDLNTLIDDYLADNPTRNRALDMLPLFTHLDAERVNKVINDGLTQARPTFHYRLPDSKVSQPNWGIHEAWNDWVEVEKLAADPARLDACCKAYLGYLNDPLARIVNNWAEKVHNLWINPSSQ</sequence>
<dbReference type="Pfam" id="PF12224">
    <property type="entry name" value="Amidoligase_2"/>
    <property type="match status" value="1"/>
</dbReference>
<evidence type="ECO:0000256" key="1">
    <source>
        <dbReference type="SAM" id="MobiDB-lite"/>
    </source>
</evidence>
<proteinExistence type="predicted"/>
<evidence type="ECO:0000313" key="2">
    <source>
        <dbReference type="EMBL" id="WBA09710.1"/>
    </source>
</evidence>